<feature type="region of interest" description="Disordered" evidence="1">
    <location>
        <begin position="1"/>
        <end position="43"/>
    </location>
</feature>
<feature type="region of interest" description="Disordered" evidence="1">
    <location>
        <begin position="282"/>
        <end position="316"/>
    </location>
</feature>
<name>A0A9K3D1D3_9EUKA</name>
<dbReference type="EMBL" id="BDIP01002408">
    <property type="protein sequence ID" value="GIQ86256.1"/>
    <property type="molecule type" value="Genomic_DNA"/>
</dbReference>
<comment type="caution">
    <text evidence="3">The sequence shown here is derived from an EMBL/GenBank/DDBJ whole genome shotgun (WGS) entry which is preliminary data.</text>
</comment>
<dbReference type="SUPFAM" id="SSF50729">
    <property type="entry name" value="PH domain-like"/>
    <property type="match status" value="1"/>
</dbReference>
<feature type="region of interest" description="Disordered" evidence="1">
    <location>
        <begin position="91"/>
        <end position="111"/>
    </location>
</feature>
<dbReference type="InterPro" id="IPR011993">
    <property type="entry name" value="PH-like_dom_sf"/>
</dbReference>
<feature type="compositionally biased region" description="Basic and acidic residues" evidence="1">
    <location>
        <begin position="31"/>
        <end position="43"/>
    </location>
</feature>
<keyword evidence="4" id="KW-1185">Reference proteome</keyword>
<proteinExistence type="predicted"/>
<sequence>MGRILSRPLCTGSGCVTPPPPVYDSTPTHGNRRERGRERETSAQRRARYLMLEAKEGNTGTEFFGQDRSAQSIVQNRQREWDNACLGLEGVSAHPSREGTPTGSPQMGGTKTISATALKQREREKPRAPRRQDILSSVSTGLFHQPGPHYMPQQRCLPARPAQPHRQDGYLIKLGHWSGKWQRRYFELVPSTLRLVYSKAAGTKAKGHIQLGPSSRVEPVTPFSRVHPSALGMGMAPTAYVENHSFLVSDSVTHRIYYLTCPTNLQLQVWLESINLALGRPSSYLSGSQRQSRASSPARERERLRRASSDGRLSHSSAATLASGAVAGYNHRLAPLPPFPGRPSAPLLPLAPMPNSVTDPDDDEEISAHFHMNDAAIASLSLTLPRGICGFLVTHIDPEDPGLSEELGLVPYDIIVSLEGMRMVPGVHTSDIRAVQADATRRKGGFGLRVYSCITGDIRTAVARTSDTGMTFGVCSHFVPDGPDVSIEDYMVRGQQEREREREGGMFM</sequence>
<evidence type="ECO:0000313" key="4">
    <source>
        <dbReference type="Proteomes" id="UP000265618"/>
    </source>
</evidence>
<feature type="domain" description="PH" evidence="2">
    <location>
        <begin position="164"/>
        <end position="279"/>
    </location>
</feature>
<evidence type="ECO:0000256" key="1">
    <source>
        <dbReference type="SAM" id="MobiDB-lite"/>
    </source>
</evidence>
<evidence type="ECO:0000259" key="2">
    <source>
        <dbReference type="PROSITE" id="PS50003"/>
    </source>
</evidence>
<dbReference type="OrthoDB" id="10261837at2759"/>
<protein>
    <recommendedName>
        <fullName evidence="2">PH domain-containing protein</fullName>
    </recommendedName>
</protein>
<dbReference type="PROSITE" id="PS50003">
    <property type="entry name" value="PH_DOMAIN"/>
    <property type="match status" value="1"/>
</dbReference>
<accession>A0A9K3D1D3</accession>
<dbReference type="CDD" id="cd00821">
    <property type="entry name" value="PH"/>
    <property type="match status" value="1"/>
</dbReference>
<evidence type="ECO:0000313" key="3">
    <source>
        <dbReference type="EMBL" id="GIQ86256.1"/>
    </source>
</evidence>
<dbReference type="AlphaFoldDB" id="A0A9K3D1D3"/>
<reference evidence="3 4" key="1">
    <citation type="journal article" date="2018" name="PLoS ONE">
        <title>The draft genome of Kipferlia bialata reveals reductive genome evolution in fornicate parasites.</title>
        <authorList>
            <person name="Tanifuji G."/>
            <person name="Takabayashi S."/>
            <person name="Kume K."/>
            <person name="Takagi M."/>
            <person name="Nakayama T."/>
            <person name="Kamikawa R."/>
            <person name="Inagaki Y."/>
            <person name="Hashimoto T."/>
        </authorList>
    </citation>
    <scope>NUCLEOTIDE SEQUENCE [LARGE SCALE GENOMIC DNA]</scope>
    <source>
        <strain evidence="3">NY0173</strain>
    </source>
</reference>
<dbReference type="Pfam" id="PF00169">
    <property type="entry name" value="PH"/>
    <property type="match status" value="1"/>
</dbReference>
<gene>
    <name evidence="3" type="ORF">KIPB_008074</name>
</gene>
<feature type="compositionally biased region" description="Basic and acidic residues" evidence="1">
    <location>
        <begin position="298"/>
        <end position="313"/>
    </location>
</feature>
<feature type="compositionally biased region" description="Polar residues" evidence="1">
    <location>
        <begin position="99"/>
        <end position="111"/>
    </location>
</feature>
<dbReference type="InterPro" id="IPR001849">
    <property type="entry name" value="PH_domain"/>
</dbReference>
<dbReference type="SMART" id="SM00233">
    <property type="entry name" value="PH"/>
    <property type="match status" value="1"/>
</dbReference>
<dbReference type="Gene3D" id="2.30.29.30">
    <property type="entry name" value="Pleckstrin-homology domain (PH domain)/Phosphotyrosine-binding domain (PTB)"/>
    <property type="match status" value="1"/>
</dbReference>
<feature type="compositionally biased region" description="Low complexity" evidence="1">
    <location>
        <begin position="285"/>
        <end position="297"/>
    </location>
</feature>
<organism evidence="3 4">
    <name type="scientific">Kipferlia bialata</name>
    <dbReference type="NCBI Taxonomy" id="797122"/>
    <lineage>
        <taxon>Eukaryota</taxon>
        <taxon>Metamonada</taxon>
        <taxon>Carpediemonas-like organisms</taxon>
        <taxon>Kipferlia</taxon>
    </lineage>
</organism>
<dbReference type="Proteomes" id="UP000265618">
    <property type="component" value="Unassembled WGS sequence"/>
</dbReference>